<dbReference type="Pfam" id="PF00254">
    <property type="entry name" value="FKBP_C"/>
    <property type="match status" value="1"/>
</dbReference>
<sequence length="339" mass="37350">MFWGLIIEPGKKYSQTVDNSFHISKATLDLSSATDEDITLLLDYEGQQEYILCHLNKTNKQESLDLNFQAGDSISLFSHGQASVHLSGYLLGDDEDDDDMTLGEMMEEEEEEEEEGEDEEMEEKDLRATLQAKAVKRPQPDKTNGKSQKKAKVDVEEEEEEEAGEEEEESKQPPPKQLSKKQMKMQKKAQQQQQQSPKPAPPQPEKKKEGAKPADKQPKVEAPKSPAKKTLPGGLIIEDLKTGSGPESKKGDLVAVYYCGKLAKNGKQFDQSKKGPGFKFKLGQGQVIKGWDLGVAGMKVGGKRKLTIPASLAYGAGGAPPQIPPHSTLIFDVELRALN</sequence>
<evidence type="ECO:0000256" key="5">
    <source>
        <dbReference type="PROSITE-ProRule" id="PRU00277"/>
    </source>
</evidence>
<dbReference type="Pfam" id="PF17800">
    <property type="entry name" value="NPL"/>
    <property type="match status" value="1"/>
</dbReference>
<feature type="compositionally biased region" description="Basic and acidic residues" evidence="6">
    <location>
        <begin position="204"/>
        <end position="222"/>
    </location>
</feature>
<dbReference type="Proteomes" id="UP000820818">
    <property type="component" value="Linkage Group LG6"/>
</dbReference>
<accession>A0AAD5PVA4</accession>
<evidence type="ECO:0000256" key="1">
    <source>
        <dbReference type="ARBA" id="ARBA00000971"/>
    </source>
</evidence>
<evidence type="ECO:0000256" key="2">
    <source>
        <dbReference type="ARBA" id="ARBA00013194"/>
    </source>
</evidence>
<dbReference type="GO" id="GO:0000785">
    <property type="term" value="C:chromatin"/>
    <property type="evidence" value="ECO:0007669"/>
    <property type="project" value="TreeGrafter"/>
</dbReference>
<dbReference type="InterPro" id="IPR001179">
    <property type="entry name" value="PPIase_FKBP_dom"/>
</dbReference>
<dbReference type="PANTHER" id="PTHR43811">
    <property type="entry name" value="FKBP-TYPE PEPTIDYL-PROLYL CIS-TRANS ISOMERASE FKPA"/>
    <property type="match status" value="1"/>
</dbReference>
<comment type="caution">
    <text evidence="8">The sequence shown here is derived from an EMBL/GenBank/DDBJ whole genome shotgun (WGS) entry which is preliminary data.</text>
</comment>
<dbReference type="Gene3D" id="2.60.120.340">
    <property type="entry name" value="Nucleoplasmin core domain"/>
    <property type="match status" value="1"/>
</dbReference>
<feature type="compositionally biased region" description="Acidic residues" evidence="6">
    <location>
        <begin position="105"/>
        <end position="123"/>
    </location>
</feature>
<dbReference type="FunFam" id="3.10.50.40:FF:000006">
    <property type="entry name" value="Peptidyl-prolyl cis-trans isomerase"/>
    <property type="match status" value="1"/>
</dbReference>
<keyword evidence="4 5" id="KW-0413">Isomerase</keyword>
<evidence type="ECO:0000256" key="3">
    <source>
        <dbReference type="ARBA" id="ARBA00023110"/>
    </source>
</evidence>
<name>A0AAD5PVA4_9CRUS</name>
<dbReference type="GO" id="GO:0003755">
    <property type="term" value="F:peptidyl-prolyl cis-trans isomerase activity"/>
    <property type="evidence" value="ECO:0007669"/>
    <property type="project" value="UniProtKB-KW"/>
</dbReference>
<feature type="domain" description="PPIase FKBP-type" evidence="7">
    <location>
        <begin position="251"/>
        <end position="339"/>
    </location>
</feature>
<dbReference type="InterPro" id="IPR041232">
    <property type="entry name" value="NPL"/>
</dbReference>
<gene>
    <name evidence="8" type="ORF">GHT06_016561</name>
</gene>
<keyword evidence="9" id="KW-1185">Reference proteome</keyword>
<evidence type="ECO:0000313" key="8">
    <source>
        <dbReference type="EMBL" id="KAI9556770.1"/>
    </source>
</evidence>
<feature type="region of interest" description="Disordered" evidence="6">
    <location>
        <begin position="105"/>
        <end position="248"/>
    </location>
</feature>
<proteinExistence type="predicted"/>
<evidence type="ECO:0000256" key="6">
    <source>
        <dbReference type="SAM" id="MobiDB-lite"/>
    </source>
</evidence>
<dbReference type="Gene3D" id="3.10.50.40">
    <property type="match status" value="1"/>
</dbReference>
<evidence type="ECO:0000259" key="7">
    <source>
        <dbReference type="PROSITE" id="PS50059"/>
    </source>
</evidence>
<dbReference type="InterPro" id="IPR023566">
    <property type="entry name" value="PPIase_Fpr3/Fpr4-like"/>
</dbReference>
<dbReference type="PROSITE" id="PS50059">
    <property type="entry name" value="FKBP_PPIASE"/>
    <property type="match status" value="1"/>
</dbReference>
<reference evidence="8 9" key="1">
    <citation type="submission" date="2022-05" db="EMBL/GenBank/DDBJ databases">
        <title>A multi-omics perspective on studying reproductive biology in Daphnia sinensis.</title>
        <authorList>
            <person name="Jia J."/>
        </authorList>
    </citation>
    <scope>NUCLEOTIDE SEQUENCE [LARGE SCALE GENOMIC DNA]</scope>
    <source>
        <strain evidence="8 9">WSL</strain>
    </source>
</reference>
<dbReference type="SUPFAM" id="SSF54534">
    <property type="entry name" value="FKBP-like"/>
    <property type="match status" value="1"/>
</dbReference>
<dbReference type="GO" id="GO:0005730">
    <property type="term" value="C:nucleolus"/>
    <property type="evidence" value="ECO:0007669"/>
    <property type="project" value="TreeGrafter"/>
</dbReference>
<evidence type="ECO:0000313" key="9">
    <source>
        <dbReference type="Proteomes" id="UP000820818"/>
    </source>
</evidence>
<feature type="compositionally biased region" description="Low complexity" evidence="6">
    <location>
        <begin position="188"/>
        <end position="197"/>
    </location>
</feature>
<keyword evidence="3 5" id="KW-0697">Rotamase</keyword>
<evidence type="ECO:0000256" key="4">
    <source>
        <dbReference type="ARBA" id="ARBA00023235"/>
    </source>
</evidence>
<feature type="compositionally biased region" description="Basic residues" evidence="6">
    <location>
        <begin position="178"/>
        <end position="187"/>
    </location>
</feature>
<dbReference type="EMBL" id="WJBH02000006">
    <property type="protein sequence ID" value="KAI9556770.1"/>
    <property type="molecule type" value="Genomic_DNA"/>
</dbReference>
<comment type="catalytic activity">
    <reaction evidence="1 5">
        <text>[protein]-peptidylproline (omega=180) = [protein]-peptidylproline (omega=0)</text>
        <dbReference type="Rhea" id="RHEA:16237"/>
        <dbReference type="Rhea" id="RHEA-COMP:10747"/>
        <dbReference type="Rhea" id="RHEA-COMP:10748"/>
        <dbReference type="ChEBI" id="CHEBI:83833"/>
        <dbReference type="ChEBI" id="CHEBI:83834"/>
        <dbReference type="EC" id="5.2.1.8"/>
    </reaction>
</comment>
<organism evidence="8 9">
    <name type="scientific">Daphnia sinensis</name>
    <dbReference type="NCBI Taxonomy" id="1820382"/>
    <lineage>
        <taxon>Eukaryota</taxon>
        <taxon>Metazoa</taxon>
        <taxon>Ecdysozoa</taxon>
        <taxon>Arthropoda</taxon>
        <taxon>Crustacea</taxon>
        <taxon>Branchiopoda</taxon>
        <taxon>Diplostraca</taxon>
        <taxon>Cladocera</taxon>
        <taxon>Anomopoda</taxon>
        <taxon>Daphniidae</taxon>
        <taxon>Daphnia</taxon>
        <taxon>Daphnia similis group</taxon>
    </lineage>
</organism>
<dbReference type="PANTHER" id="PTHR43811:SF19">
    <property type="entry name" value="39 KDA FK506-BINDING NUCLEAR PROTEIN"/>
    <property type="match status" value="1"/>
</dbReference>
<dbReference type="InterPro" id="IPR046357">
    <property type="entry name" value="PPIase_dom_sf"/>
</dbReference>
<feature type="compositionally biased region" description="Acidic residues" evidence="6">
    <location>
        <begin position="155"/>
        <end position="169"/>
    </location>
</feature>
<dbReference type="PIRSF" id="PIRSF001473">
    <property type="entry name" value="FK506-bp_FPR3"/>
    <property type="match status" value="1"/>
</dbReference>
<dbReference type="AlphaFoldDB" id="A0AAD5PVA4"/>
<protein>
    <recommendedName>
        <fullName evidence="2 5">peptidylprolyl isomerase</fullName>
        <ecNumber evidence="2 5">5.2.1.8</ecNumber>
    </recommendedName>
</protein>
<dbReference type="EC" id="5.2.1.8" evidence="2 5"/>